<organism evidence="1 2">
    <name type="scientific">Desulfovibrio fairfieldensis</name>
    <dbReference type="NCBI Taxonomy" id="44742"/>
    <lineage>
        <taxon>Bacteria</taxon>
        <taxon>Pseudomonadati</taxon>
        <taxon>Thermodesulfobacteriota</taxon>
        <taxon>Desulfovibrionia</taxon>
        <taxon>Desulfovibrionales</taxon>
        <taxon>Desulfovibrionaceae</taxon>
        <taxon>Desulfovibrio</taxon>
    </lineage>
</organism>
<sequence length="144" mass="16507">MAATPGTPQWIELERAGMAALDEFMETFNSGSPLRWAQSLHYPHMRLGGLAVQIWNTPEDYARDNDVSRLREASGWGYTKWDRRKMIQADEDKIHMAVQFSRYTPAHEKIVAFESFYILTRMNGHWGTQFRSSYAGVIGGNTAF</sequence>
<protein>
    <submittedName>
        <fullName evidence="1">Uncharacterized protein</fullName>
    </submittedName>
</protein>
<keyword evidence="2" id="KW-1185">Reference proteome</keyword>
<evidence type="ECO:0000313" key="2">
    <source>
        <dbReference type="Proteomes" id="UP000069241"/>
    </source>
</evidence>
<dbReference type="KEGG" id="dfi:AXF13_12535"/>
<reference evidence="2" key="1">
    <citation type="submission" date="2016-02" db="EMBL/GenBank/DDBJ databases">
        <authorList>
            <person name="Holder M.E."/>
            <person name="Ajami N.J."/>
            <person name="Petrosino J.F."/>
        </authorList>
    </citation>
    <scope>NUCLEOTIDE SEQUENCE [LARGE SCALE GENOMIC DNA]</scope>
    <source>
        <strain evidence="2">CCUG 45958</strain>
    </source>
</reference>
<dbReference type="AlphaFoldDB" id="A0A0X8JLA8"/>
<dbReference type="EMBL" id="CP014229">
    <property type="protein sequence ID" value="AMD90884.1"/>
    <property type="molecule type" value="Genomic_DNA"/>
</dbReference>
<gene>
    <name evidence="1" type="ORF">AXF13_12535</name>
</gene>
<dbReference type="Proteomes" id="UP000069241">
    <property type="component" value="Chromosome"/>
</dbReference>
<evidence type="ECO:0000313" key="1">
    <source>
        <dbReference type="EMBL" id="AMD90884.1"/>
    </source>
</evidence>
<accession>A0A0X8JLA8</accession>
<name>A0A0X8JLA8_9BACT</name>
<proteinExistence type="predicted"/>
<dbReference type="RefSeq" id="WP_062253721.1">
    <property type="nucleotide sequence ID" value="NZ_CP014229.1"/>
</dbReference>